<dbReference type="Proteomes" id="UP001603857">
    <property type="component" value="Unassembled WGS sequence"/>
</dbReference>
<organism evidence="5 6">
    <name type="scientific">Flemingia macrophylla</name>
    <dbReference type="NCBI Taxonomy" id="520843"/>
    <lineage>
        <taxon>Eukaryota</taxon>
        <taxon>Viridiplantae</taxon>
        <taxon>Streptophyta</taxon>
        <taxon>Embryophyta</taxon>
        <taxon>Tracheophyta</taxon>
        <taxon>Spermatophyta</taxon>
        <taxon>Magnoliopsida</taxon>
        <taxon>eudicotyledons</taxon>
        <taxon>Gunneridae</taxon>
        <taxon>Pentapetalae</taxon>
        <taxon>rosids</taxon>
        <taxon>fabids</taxon>
        <taxon>Fabales</taxon>
        <taxon>Fabaceae</taxon>
        <taxon>Papilionoideae</taxon>
        <taxon>50 kb inversion clade</taxon>
        <taxon>NPAAA clade</taxon>
        <taxon>indigoferoid/millettioid clade</taxon>
        <taxon>Phaseoleae</taxon>
        <taxon>Flemingia</taxon>
    </lineage>
</organism>
<evidence type="ECO:0000313" key="5">
    <source>
        <dbReference type="EMBL" id="KAL2319139.1"/>
    </source>
</evidence>
<feature type="region of interest" description="Disordered" evidence="3">
    <location>
        <begin position="45"/>
        <end position="69"/>
    </location>
</feature>
<keyword evidence="4" id="KW-1133">Transmembrane helix</keyword>
<dbReference type="InterPro" id="IPR027417">
    <property type="entry name" value="P-loop_NTPase"/>
</dbReference>
<evidence type="ECO:0000256" key="2">
    <source>
        <dbReference type="ARBA" id="ARBA00008837"/>
    </source>
</evidence>
<proteinExistence type="inferred from homology"/>
<gene>
    <name evidence="5" type="ORF">Fmac_033015</name>
</gene>
<dbReference type="InterPro" id="IPR018627">
    <property type="entry name" value="ELP6"/>
</dbReference>
<evidence type="ECO:0000313" key="6">
    <source>
        <dbReference type="Proteomes" id="UP001603857"/>
    </source>
</evidence>
<feature type="compositionally biased region" description="Low complexity" evidence="3">
    <location>
        <begin position="55"/>
        <end position="68"/>
    </location>
</feature>
<keyword evidence="4" id="KW-0472">Membrane</keyword>
<sequence>MHQKKSEVQIGKESVGVSSDFNPSPPLQYQKHPYHRHQFYTQIEIDISPPPPQPRSTTTAAPASSLSKPFPPPPPSLLFKSHNAAFFSVTVAAKSAAFRALRRMRRQRALLLLDLLSTIAFSAAVVFSLNLALPLPLRSIRSVCPDEGKPNQDGLASVFEQMERVIAALHEDKKFISIIIDDISFLEVAANGSSSDVLNLLHYCHTLTSEYGCAFIELGHKDIYLNGDNAAVILEMEYYADILVRAEPLSTGLAKDVHGQNDVGGLKGNLVGKVFTVNKVEEIHLLLGRLLLCHCTLSVSKARARVETKGQQHWSVVAGLMMAAMSCHIHIRGCANVCNMRKRVAAWLDLRIVGPKCNSSLKTSNETGIEEREESAQRLWIR</sequence>
<keyword evidence="6" id="KW-1185">Reference proteome</keyword>
<accession>A0ABD1L6K0</accession>
<evidence type="ECO:0000256" key="4">
    <source>
        <dbReference type="SAM" id="Phobius"/>
    </source>
</evidence>
<dbReference type="PANTHER" id="PTHR16184">
    <property type="entry name" value="ELONGATOR COMPLEX PROTEIN 6"/>
    <property type="match status" value="1"/>
</dbReference>
<dbReference type="PANTHER" id="PTHR16184:SF6">
    <property type="entry name" value="ELONGATOR COMPLEX PROTEIN 6"/>
    <property type="match status" value="1"/>
</dbReference>
<keyword evidence="4" id="KW-0812">Transmembrane</keyword>
<dbReference type="EMBL" id="JBGMDY010000011">
    <property type="protein sequence ID" value="KAL2319139.1"/>
    <property type="molecule type" value="Genomic_DNA"/>
</dbReference>
<comment type="similarity">
    <text evidence="2">Belongs to the ELP6 family.</text>
</comment>
<dbReference type="Gene3D" id="3.40.50.300">
    <property type="entry name" value="P-loop containing nucleotide triphosphate hydrolases"/>
    <property type="match status" value="1"/>
</dbReference>
<comment type="caution">
    <text evidence="5">The sequence shown here is derived from an EMBL/GenBank/DDBJ whole genome shotgun (WGS) entry which is preliminary data.</text>
</comment>
<name>A0ABD1L6K0_9FABA</name>
<dbReference type="Pfam" id="PF09807">
    <property type="entry name" value="ELP6"/>
    <property type="match status" value="1"/>
</dbReference>
<feature type="region of interest" description="Disordered" evidence="3">
    <location>
        <begin position="1"/>
        <end position="28"/>
    </location>
</feature>
<evidence type="ECO:0000256" key="1">
    <source>
        <dbReference type="ARBA" id="ARBA00005043"/>
    </source>
</evidence>
<dbReference type="AlphaFoldDB" id="A0ABD1L6K0"/>
<feature type="transmembrane region" description="Helical" evidence="4">
    <location>
        <begin position="109"/>
        <end position="133"/>
    </location>
</feature>
<evidence type="ECO:0000256" key="3">
    <source>
        <dbReference type="SAM" id="MobiDB-lite"/>
    </source>
</evidence>
<reference evidence="5 6" key="1">
    <citation type="submission" date="2024-08" db="EMBL/GenBank/DDBJ databases">
        <title>Insights into the chromosomal genome structure of Flemingia macrophylla.</title>
        <authorList>
            <person name="Ding Y."/>
            <person name="Zhao Y."/>
            <person name="Bi W."/>
            <person name="Wu M."/>
            <person name="Zhao G."/>
            <person name="Gong Y."/>
            <person name="Li W."/>
            <person name="Zhang P."/>
        </authorList>
    </citation>
    <scope>NUCLEOTIDE SEQUENCE [LARGE SCALE GENOMIC DNA]</scope>
    <source>
        <strain evidence="5">DYQJB</strain>
        <tissue evidence="5">Leaf</tissue>
    </source>
</reference>
<protein>
    <submittedName>
        <fullName evidence="5">Uncharacterized protein</fullName>
    </submittedName>
</protein>
<comment type="pathway">
    <text evidence="1">tRNA modification; 5-methoxycarbonylmethyl-2-thiouridine-tRNA biosynthesis.</text>
</comment>